<dbReference type="Gene3D" id="3.40.50.410">
    <property type="entry name" value="von Willebrand factor, type A domain"/>
    <property type="match status" value="1"/>
</dbReference>
<dbReference type="Proteomes" id="UP000035682">
    <property type="component" value="Unplaced"/>
</dbReference>
<dbReference type="GO" id="GO:0006508">
    <property type="term" value="P:proteolysis"/>
    <property type="evidence" value="ECO:0007669"/>
    <property type="project" value="InterPro"/>
</dbReference>
<dbReference type="SUPFAM" id="SSF50494">
    <property type="entry name" value="Trypsin-like serine proteases"/>
    <property type="match status" value="1"/>
</dbReference>
<dbReference type="CDD" id="cd00037">
    <property type="entry name" value="CLECT"/>
    <property type="match status" value="1"/>
</dbReference>
<dbReference type="Gene3D" id="3.10.100.10">
    <property type="entry name" value="Mannose-Binding Protein A, subunit A"/>
    <property type="match status" value="1"/>
</dbReference>
<dbReference type="SMART" id="SM00034">
    <property type="entry name" value="CLECT"/>
    <property type="match status" value="1"/>
</dbReference>
<dbReference type="PANTHER" id="PTHR24260">
    <property type="match status" value="1"/>
</dbReference>
<dbReference type="RefSeq" id="XP_024502725.1">
    <property type="nucleotide sequence ID" value="XM_024648781.1"/>
</dbReference>
<dbReference type="InterPro" id="IPR051333">
    <property type="entry name" value="CLIP_Serine_Protease"/>
</dbReference>
<reference evidence="3 4" key="1">
    <citation type="submission" date="2014-09" db="EMBL/GenBank/DDBJ databases">
        <authorList>
            <person name="Martin A.A."/>
        </authorList>
    </citation>
    <scope>NUCLEOTIDE SEQUENCE</scope>
    <source>
        <strain evidence="4">ED321</strain>
        <strain evidence="3">ED321 Heterogonic</strain>
    </source>
</reference>
<dbReference type="Pfam" id="PF00059">
    <property type="entry name" value="Lectin_C"/>
    <property type="match status" value="1"/>
</dbReference>
<feature type="domain" description="Peptidase S1" evidence="2">
    <location>
        <begin position="15"/>
        <end position="265"/>
    </location>
</feature>
<keyword evidence="3" id="KW-0430">Lectin</keyword>
<dbReference type="SUPFAM" id="SSF56436">
    <property type="entry name" value="C-type lectin-like"/>
    <property type="match status" value="1"/>
</dbReference>
<dbReference type="AlphaFoldDB" id="A0A090MW84"/>
<dbReference type="SUPFAM" id="SSF53300">
    <property type="entry name" value="vWA-like"/>
    <property type="match status" value="1"/>
</dbReference>
<dbReference type="SMART" id="SM00020">
    <property type="entry name" value="Tryp_SPc"/>
    <property type="match status" value="1"/>
</dbReference>
<dbReference type="PANTHER" id="PTHR24260:SF106">
    <property type="entry name" value="PEPTIDASE S1 DOMAIN-CONTAINING PROTEIN"/>
    <property type="match status" value="1"/>
</dbReference>
<dbReference type="STRING" id="34506.A0A090MW84"/>
<evidence type="ECO:0000259" key="1">
    <source>
        <dbReference type="PROSITE" id="PS50234"/>
    </source>
</evidence>
<dbReference type="InterPro" id="IPR002035">
    <property type="entry name" value="VWF_A"/>
</dbReference>
<dbReference type="GO" id="GO:0030246">
    <property type="term" value="F:carbohydrate binding"/>
    <property type="evidence" value="ECO:0007669"/>
    <property type="project" value="UniProtKB-KW"/>
</dbReference>
<dbReference type="CTD" id="36375888"/>
<dbReference type="InterPro" id="IPR036465">
    <property type="entry name" value="vWFA_dom_sf"/>
</dbReference>
<protein>
    <submittedName>
        <fullName evidence="3 5">Uncharacterized protein</fullName>
    </submittedName>
</protein>
<organism evidence="3">
    <name type="scientific">Strongyloides ratti</name>
    <name type="common">Parasitic roundworm</name>
    <dbReference type="NCBI Taxonomy" id="34506"/>
    <lineage>
        <taxon>Eukaryota</taxon>
        <taxon>Metazoa</taxon>
        <taxon>Ecdysozoa</taxon>
        <taxon>Nematoda</taxon>
        <taxon>Chromadorea</taxon>
        <taxon>Rhabditida</taxon>
        <taxon>Tylenchina</taxon>
        <taxon>Panagrolaimomorpha</taxon>
        <taxon>Strongyloidoidea</taxon>
        <taxon>Strongyloididae</taxon>
        <taxon>Strongyloides</taxon>
    </lineage>
</organism>
<proteinExistence type="predicted"/>
<dbReference type="EMBL" id="LN609528">
    <property type="protein sequence ID" value="CEF63523.1"/>
    <property type="molecule type" value="Genomic_DNA"/>
</dbReference>
<dbReference type="Gene3D" id="2.40.10.10">
    <property type="entry name" value="Trypsin-like serine proteases"/>
    <property type="match status" value="1"/>
</dbReference>
<dbReference type="SMART" id="SM00327">
    <property type="entry name" value="VWA"/>
    <property type="match status" value="1"/>
</dbReference>
<keyword evidence="4" id="KW-1185">Reference proteome</keyword>
<name>A0A090MW84_STRRB</name>
<dbReference type="InterPro" id="IPR043504">
    <property type="entry name" value="Peptidase_S1_PA_chymotrypsin"/>
</dbReference>
<dbReference type="InterPro" id="IPR016186">
    <property type="entry name" value="C-type_lectin-like/link_sf"/>
</dbReference>
<evidence type="ECO:0000313" key="3">
    <source>
        <dbReference type="EMBL" id="CEF63523.1"/>
    </source>
</evidence>
<dbReference type="GO" id="GO:0004252">
    <property type="term" value="F:serine-type endopeptidase activity"/>
    <property type="evidence" value="ECO:0007669"/>
    <property type="project" value="InterPro"/>
</dbReference>
<evidence type="ECO:0000313" key="6">
    <source>
        <dbReference type="WormBase" id="SRAE_1000178400"/>
    </source>
</evidence>
<dbReference type="InterPro" id="IPR016187">
    <property type="entry name" value="CTDL_fold"/>
</dbReference>
<dbReference type="InterPro" id="IPR001254">
    <property type="entry name" value="Trypsin_dom"/>
</dbReference>
<dbReference type="WBParaSite" id="SRAE_1000178400.1">
    <property type="protein sequence ID" value="SRAE_1000178400.1"/>
    <property type="gene ID" value="WBGene00258393"/>
</dbReference>
<dbReference type="PROSITE" id="PS50240">
    <property type="entry name" value="TRYPSIN_DOM"/>
    <property type="match status" value="1"/>
</dbReference>
<evidence type="ECO:0000313" key="4">
    <source>
        <dbReference type="Proteomes" id="UP000035682"/>
    </source>
</evidence>
<evidence type="ECO:0000313" key="5">
    <source>
        <dbReference type="WBParaSite" id="SRAE_1000178400.1"/>
    </source>
</evidence>
<evidence type="ECO:0000259" key="2">
    <source>
        <dbReference type="PROSITE" id="PS50240"/>
    </source>
</evidence>
<dbReference type="InterPro" id="IPR001304">
    <property type="entry name" value="C-type_lectin-like"/>
</dbReference>
<dbReference type="PROSITE" id="PS50234">
    <property type="entry name" value="VWFA"/>
    <property type="match status" value="1"/>
</dbReference>
<dbReference type="OrthoDB" id="6380398at2759"/>
<dbReference type="InterPro" id="IPR009003">
    <property type="entry name" value="Peptidase_S1_PA"/>
</dbReference>
<dbReference type="Pfam" id="PF00092">
    <property type="entry name" value="VWA"/>
    <property type="match status" value="1"/>
</dbReference>
<dbReference type="Pfam" id="PF00089">
    <property type="entry name" value="Trypsin"/>
    <property type="match status" value="1"/>
</dbReference>
<reference evidence="5" key="2">
    <citation type="submission" date="2020-12" db="UniProtKB">
        <authorList>
            <consortium name="WormBaseParasite"/>
        </authorList>
    </citation>
    <scope>IDENTIFICATION</scope>
</reference>
<accession>A0A090MW84</accession>
<dbReference type="GeneID" id="36375888"/>
<gene>
    <name evidence="3 5 6" type="ORF">SRAE_1000178400</name>
</gene>
<feature type="domain" description="VWFA" evidence="1">
    <location>
        <begin position="259"/>
        <end position="491"/>
    </location>
</feature>
<sequence>MTVISNEESHKIHSICGKAEKNERKYPWAVSILHKGKNKIGGTIISPYHILTVAHGFLSLKSFGQAPCTIEEIRSIEQIRERVISIGDDCNRGFLPNKTNSYECYESCRGGHDWAIVEVDSSIEFNERVKPICLPYPQTYINDILTIVSWGKQEYFKKSTPLMRVFEMRHDKNCQKPLSDTMPTNIPDYICVKALNTKDLNSPRVCLGDSGSGVQQIGLDGKVVLIGITSYGSSGCPANELARLTRVDLYLQDICYLTDIMFILDISEDAAIYDIQRQTGISLQFILTSNLSMDNQKLQSSRVALITASDEINVIGNFSTFSSSNDLIGALENVSSTTITGKKLDIIKALNTAESIIKETGRNSSYKKLVILFSSHEDIRCDESDQFENHNIDGDICRRAADFKNEDYFLMTVRLDYEGKNSLNKNSIASPCYSLDFDNNITKNMLHLASRSNCFCERQFHQFEDIDSCIKTSECLYLEDTPSSYVVAENIAKLYNATLVDIRSDSKQKFLLKLTNQSLPIFIGLNQLTTSNIWQWDTGYNFNPNNDYNQFAPGEIDKIGILNVIFQFIIITISSITDNIIKNPKKDNGVQIRAKRQGCGMLGGCWGAAYTGGCSGNSCGYQMNSSPCQSRQCQAFFSSPAYQCRPGCTTPACCRSVVPNPCANCGQPQSTMTQMIQMPQMNIQIKQPPRCCPCCMPVCSKMCVMSGGCNACYDYYSDLGFGKK</sequence>
<dbReference type="WormBase" id="SRAE_1000178400">
    <property type="protein sequence ID" value="SRP03633"/>
    <property type="gene ID" value="WBGene00258393"/>
</dbReference>